<reference evidence="2 4" key="1">
    <citation type="submission" date="2015-08" db="EMBL/GenBank/DDBJ databases">
        <title>Draft Genome Sequence of Rathayibacter sp. Strain VKM Ac-2596 Isolated from Leaf Gall Induced by Plant-Parasitic Nematodes.</title>
        <authorList>
            <person name="Vasilenko O.V."/>
            <person name="Starodumova I.P."/>
            <person name="Tarlachkov S.V."/>
            <person name="Dorofeeva L.V."/>
            <person name="Evtushenko L.I."/>
        </authorList>
    </citation>
    <scope>NUCLEOTIDE SEQUENCE [LARGE SCALE GENOMIC DNA]</scope>
    <source>
        <strain evidence="2 4">VKM Ac-2596</strain>
    </source>
</reference>
<protein>
    <submittedName>
        <fullName evidence="2">Uncharacterized protein</fullName>
    </submittedName>
</protein>
<reference evidence="3" key="2">
    <citation type="submission" date="2019-12" db="EMBL/GenBank/DDBJ databases">
        <title>Complete and Draft Genome Sequences of New Strains and Members of Some Known Species of the Genus Rathayibacter isolated from Plants.</title>
        <authorList>
            <person name="Tarlachkov S.V."/>
            <person name="Starodumova I.P."/>
            <person name="Dorofeeva L.V."/>
            <person name="Prisyazhnaya N.V."/>
            <person name="Leyn S.A."/>
            <person name="Zlamal J.E."/>
            <person name="Elane M.L."/>
            <person name="Osterman A.L."/>
            <person name="Nadler S.A."/>
            <person name="Subbotin S.A."/>
            <person name="Evtushenko L.I."/>
        </authorList>
    </citation>
    <scope>NUCLEOTIDE SEQUENCE</scope>
    <source>
        <strain evidence="3">VKM Ac-2761</strain>
    </source>
</reference>
<dbReference type="OrthoDB" id="3742900at2"/>
<feature type="transmembrane region" description="Helical" evidence="1">
    <location>
        <begin position="302"/>
        <end position="323"/>
    </location>
</feature>
<accession>A0A166IBN9</accession>
<dbReference type="EMBL" id="CP047186">
    <property type="protein sequence ID" value="QHC56221.1"/>
    <property type="molecule type" value="Genomic_DNA"/>
</dbReference>
<reference evidence="5" key="3">
    <citation type="submission" date="2019-12" db="EMBL/GenBank/DDBJ databases">
        <title>Complete and draft genome sequences of new strains and members of some known species of the genus Rathayibacter isolated from plants.</title>
        <authorList>
            <person name="Tarlachkov S.V."/>
            <person name="Starodumova I.P."/>
            <person name="Dorofeeva L.V."/>
            <person name="Prisyazhnaya N.V."/>
            <person name="Leyn S."/>
            <person name="Zlamal J."/>
            <person name="Elan M."/>
            <person name="Osterman A.L."/>
            <person name="Nadler S."/>
            <person name="Subbotin S.A."/>
            <person name="Evtushenko L.I."/>
        </authorList>
    </citation>
    <scope>NUCLEOTIDE SEQUENCE [LARGE SCALE GENOMIC DNA]</scope>
    <source>
        <strain evidence="5">VKM Ac-2761</strain>
    </source>
</reference>
<keyword evidence="1" id="KW-1133">Transmembrane helix</keyword>
<feature type="transmembrane region" description="Helical" evidence="1">
    <location>
        <begin position="148"/>
        <end position="165"/>
    </location>
</feature>
<feature type="transmembrane region" description="Helical" evidence="1">
    <location>
        <begin position="378"/>
        <end position="398"/>
    </location>
</feature>
<feature type="transmembrane region" description="Helical" evidence="1">
    <location>
        <begin position="203"/>
        <end position="223"/>
    </location>
</feature>
<keyword evidence="4" id="KW-1185">Reference proteome</keyword>
<dbReference type="EMBL" id="LIIN01000015">
    <property type="protein sequence ID" value="KZX22105.1"/>
    <property type="molecule type" value="Genomic_DNA"/>
</dbReference>
<evidence type="ECO:0000313" key="5">
    <source>
        <dbReference type="Proteomes" id="UP000465031"/>
    </source>
</evidence>
<feature type="transmembrane region" description="Helical" evidence="1">
    <location>
        <begin position="335"/>
        <end position="358"/>
    </location>
</feature>
<dbReference type="AlphaFoldDB" id="A0A166IBN9"/>
<dbReference type="Proteomes" id="UP000465031">
    <property type="component" value="Chromosome"/>
</dbReference>
<organism evidence="2 4">
    <name type="scientific">Rathayibacter tanaceti</name>
    <dbReference type="NCBI Taxonomy" id="1671680"/>
    <lineage>
        <taxon>Bacteria</taxon>
        <taxon>Bacillati</taxon>
        <taxon>Actinomycetota</taxon>
        <taxon>Actinomycetes</taxon>
        <taxon>Micrococcales</taxon>
        <taxon>Microbacteriaceae</taxon>
        <taxon>Rathayibacter</taxon>
    </lineage>
</organism>
<keyword evidence="1" id="KW-0812">Transmembrane</keyword>
<feature type="transmembrane region" description="Helical" evidence="1">
    <location>
        <begin position="83"/>
        <end position="100"/>
    </location>
</feature>
<dbReference type="InterPro" id="IPR045931">
    <property type="entry name" value="DUF6350"/>
</dbReference>
<dbReference type="RefSeq" id="WP_068208653.1">
    <property type="nucleotide sequence ID" value="NZ_CP047186.1"/>
</dbReference>
<sequence>MNRITVALLAAFDAALSALIGLAIPLVPLALLWAVQYDTTIDFGVFWRVAADSWLLGHGADLRAGLAPDSALALGLPGGTERFAVTIAPLAFSLLTLLLGARTGRRAQESPFRAIGVGIAIGTYLLVSLLVTLGAADASASIDPVQGILLPPLVFALGVLIGAALHSARSGEPDRLGDLAGETLHRLPEPVPGLLVVSLRGGALAAAGVVGSAALLVAVLLILDYSSVVALYESLGAEALGGLVVTLGQLAFLPNLVIWAASWLIGPGFALGTGSSVSAAGTLLGPIPSIPVLAALPQGSSAFGFLGLLVPLLAGFVAGWRLRSSVMDALDGRSLLRWGAAAAGGIGVVGGLLLGLLAWFSGGAAGPGRLVQIGPDPWAVGAVAALELALAAGLGLAAGRSGRG</sequence>
<feature type="transmembrane region" description="Helical" evidence="1">
    <location>
        <begin position="112"/>
        <end position="136"/>
    </location>
</feature>
<evidence type="ECO:0000256" key="1">
    <source>
        <dbReference type="SAM" id="Phobius"/>
    </source>
</evidence>
<dbReference type="Proteomes" id="UP000076717">
    <property type="component" value="Unassembled WGS sequence"/>
</dbReference>
<dbReference type="KEGG" id="rte:GSU10_11650"/>
<keyword evidence="1" id="KW-0472">Membrane</keyword>
<feature type="transmembrane region" description="Helical" evidence="1">
    <location>
        <begin position="243"/>
        <end position="265"/>
    </location>
</feature>
<dbReference type="Pfam" id="PF19877">
    <property type="entry name" value="DUF6350"/>
    <property type="match status" value="1"/>
</dbReference>
<evidence type="ECO:0000313" key="4">
    <source>
        <dbReference type="Proteomes" id="UP000076717"/>
    </source>
</evidence>
<feature type="transmembrane region" description="Helical" evidence="1">
    <location>
        <begin position="277"/>
        <end position="296"/>
    </location>
</feature>
<evidence type="ECO:0000313" key="3">
    <source>
        <dbReference type="EMBL" id="QHC56221.1"/>
    </source>
</evidence>
<name>A0A166IBN9_9MICO</name>
<gene>
    <name evidence="2" type="ORF">ACH61_00750</name>
    <name evidence="3" type="ORF">GSU10_11650</name>
</gene>
<proteinExistence type="predicted"/>
<evidence type="ECO:0000313" key="2">
    <source>
        <dbReference type="EMBL" id="KZX22105.1"/>
    </source>
</evidence>
<dbReference type="PATRIC" id="fig|1671680.3.peg.798"/>